<keyword evidence="13" id="KW-0808">Transferase</keyword>
<dbReference type="GO" id="GO:0007169">
    <property type="term" value="P:cell surface receptor protein tyrosine kinase signaling pathway"/>
    <property type="evidence" value="ECO:0007669"/>
    <property type="project" value="TreeGrafter"/>
</dbReference>
<accession>A0A2B4RGN5</accession>
<dbReference type="SUPFAM" id="SSF56112">
    <property type="entry name" value="Protein kinase-like (PK-like)"/>
    <property type="match status" value="1"/>
</dbReference>
<comment type="caution">
    <text evidence="13">The sequence shown here is derived from an EMBL/GenBank/DDBJ whole genome shotgun (WGS) entry which is preliminary data.</text>
</comment>
<keyword evidence="6" id="KW-0325">Glycoprotein</keyword>
<evidence type="ECO:0000313" key="14">
    <source>
        <dbReference type="Proteomes" id="UP000225706"/>
    </source>
</evidence>
<dbReference type="PANTHER" id="PTHR24416">
    <property type="entry name" value="TYROSINE-PROTEIN KINASE RECEPTOR"/>
    <property type="match status" value="1"/>
</dbReference>
<dbReference type="GO" id="GO:0005886">
    <property type="term" value="C:plasma membrane"/>
    <property type="evidence" value="ECO:0007669"/>
    <property type="project" value="TreeGrafter"/>
</dbReference>
<keyword evidence="8" id="KW-0547">Nucleotide-binding</keyword>
<keyword evidence="3 10" id="KW-1133">Transmembrane helix</keyword>
<dbReference type="InterPro" id="IPR003598">
    <property type="entry name" value="Ig_sub2"/>
</dbReference>
<evidence type="ECO:0000259" key="11">
    <source>
        <dbReference type="PROSITE" id="PS50011"/>
    </source>
</evidence>
<dbReference type="InterPro" id="IPR007110">
    <property type="entry name" value="Ig-like_dom"/>
</dbReference>
<dbReference type="Pfam" id="PF07714">
    <property type="entry name" value="PK_Tyr_Ser-Thr"/>
    <property type="match status" value="1"/>
</dbReference>
<evidence type="ECO:0000256" key="9">
    <source>
        <dbReference type="SAM" id="MobiDB-lite"/>
    </source>
</evidence>
<dbReference type="PROSITE" id="PS50835">
    <property type="entry name" value="IG_LIKE"/>
    <property type="match status" value="1"/>
</dbReference>
<evidence type="ECO:0000256" key="8">
    <source>
        <dbReference type="PROSITE-ProRule" id="PRU10141"/>
    </source>
</evidence>
<keyword evidence="13" id="KW-0675">Receptor</keyword>
<evidence type="ECO:0000256" key="10">
    <source>
        <dbReference type="SAM" id="Phobius"/>
    </source>
</evidence>
<keyword evidence="13" id="KW-0418">Kinase</keyword>
<dbReference type="PANTHER" id="PTHR24416:SF611">
    <property type="entry name" value="TYROSINE-PROTEIN KINASE TRANSMEMBRANE RECEPTOR ROR"/>
    <property type="match status" value="1"/>
</dbReference>
<dbReference type="Proteomes" id="UP000225706">
    <property type="component" value="Unassembled WGS sequence"/>
</dbReference>
<dbReference type="InterPro" id="IPR001245">
    <property type="entry name" value="Ser-Thr/Tyr_kinase_cat_dom"/>
</dbReference>
<evidence type="ECO:0000256" key="1">
    <source>
        <dbReference type="ARBA" id="ARBA00004167"/>
    </source>
</evidence>
<dbReference type="SMART" id="SM00408">
    <property type="entry name" value="IGc2"/>
    <property type="match status" value="1"/>
</dbReference>
<organism evidence="13 14">
    <name type="scientific">Stylophora pistillata</name>
    <name type="common">Smooth cauliflower coral</name>
    <dbReference type="NCBI Taxonomy" id="50429"/>
    <lineage>
        <taxon>Eukaryota</taxon>
        <taxon>Metazoa</taxon>
        <taxon>Cnidaria</taxon>
        <taxon>Anthozoa</taxon>
        <taxon>Hexacorallia</taxon>
        <taxon>Scleractinia</taxon>
        <taxon>Astrocoeniina</taxon>
        <taxon>Pocilloporidae</taxon>
        <taxon>Stylophora</taxon>
    </lineage>
</organism>
<feature type="binding site" evidence="8">
    <location>
        <position position="711"/>
    </location>
    <ligand>
        <name>ATP</name>
        <dbReference type="ChEBI" id="CHEBI:30616"/>
    </ligand>
</feature>
<dbReference type="InterPro" id="IPR036179">
    <property type="entry name" value="Ig-like_dom_sf"/>
</dbReference>
<dbReference type="InterPro" id="IPR050122">
    <property type="entry name" value="RTK"/>
</dbReference>
<dbReference type="InterPro" id="IPR003599">
    <property type="entry name" value="Ig_sub"/>
</dbReference>
<dbReference type="Gene3D" id="2.60.40.10">
    <property type="entry name" value="Immunoglobulins"/>
    <property type="match status" value="2"/>
</dbReference>
<keyword evidence="5" id="KW-1015">Disulfide bond</keyword>
<dbReference type="SUPFAM" id="SSF48726">
    <property type="entry name" value="Immunoglobulin"/>
    <property type="match status" value="1"/>
</dbReference>
<feature type="domain" description="Protein kinase" evidence="11">
    <location>
        <begin position="677"/>
        <end position="1113"/>
    </location>
</feature>
<dbReference type="Gene3D" id="1.10.510.10">
    <property type="entry name" value="Transferase(Phosphotransferase) domain 1"/>
    <property type="match status" value="1"/>
</dbReference>
<dbReference type="AlphaFoldDB" id="A0A2B4RGN5"/>
<evidence type="ECO:0000256" key="5">
    <source>
        <dbReference type="ARBA" id="ARBA00023157"/>
    </source>
</evidence>
<dbReference type="InterPro" id="IPR017441">
    <property type="entry name" value="Protein_kinase_ATP_BS"/>
</dbReference>
<evidence type="ECO:0000256" key="4">
    <source>
        <dbReference type="ARBA" id="ARBA00023136"/>
    </source>
</evidence>
<dbReference type="STRING" id="50429.A0A2B4RGN5"/>
<keyword evidence="8" id="KW-0067">ATP-binding</keyword>
<comment type="subcellular location">
    <subcellularLocation>
        <location evidence="1">Membrane</location>
        <topology evidence="1">Single-pass membrane protein</topology>
    </subcellularLocation>
</comment>
<keyword evidence="4 10" id="KW-0472">Membrane</keyword>
<keyword evidence="2 10" id="KW-0812">Transmembrane</keyword>
<feature type="region of interest" description="Disordered" evidence="9">
    <location>
        <begin position="140"/>
        <end position="191"/>
    </location>
</feature>
<evidence type="ECO:0000256" key="6">
    <source>
        <dbReference type="ARBA" id="ARBA00023180"/>
    </source>
</evidence>
<dbReference type="Gene3D" id="3.30.200.20">
    <property type="entry name" value="Phosphorylase Kinase, domain 1"/>
    <property type="match status" value="1"/>
</dbReference>
<protein>
    <submittedName>
        <fullName evidence="13">Tyrosine kinase receptor Cad96Ca</fullName>
    </submittedName>
</protein>
<feature type="transmembrane region" description="Helical" evidence="10">
    <location>
        <begin position="425"/>
        <end position="451"/>
    </location>
</feature>
<dbReference type="Pfam" id="PF00069">
    <property type="entry name" value="Pkinase"/>
    <property type="match status" value="1"/>
</dbReference>
<dbReference type="Pfam" id="PF13927">
    <property type="entry name" value="Ig_3"/>
    <property type="match status" value="1"/>
</dbReference>
<gene>
    <name evidence="13" type="primary">Cad96Ca</name>
    <name evidence="13" type="ORF">AWC38_SpisGene18929</name>
</gene>
<dbReference type="OrthoDB" id="5985202at2759"/>
<name>A0A2B4RGN5_STYPI</name>
<reference evidence="14" key="1">
    <citation type="journal article" date="2017" name="bioRxiv">
        <title>Comparative analysis of the genomes of Stylophora pistillata and Acropora digitifera provides evidence for extensive differences between species of corals.</title>
        <authorList>
            <person name="Voolstra C.R."/>
            <person name="Li Y."/>
            <person name="Liew Y.J."/>
            <person name="Baumgarten S."/>
            <person name="Zoccola D."/>
            <person name="Flot J.-F."/>
            <person name="Tambutte S."/>
            <person name="Allemand D."/>
            <person name="Aranda M."/>
        </authorList>
    </citation>
    <scope>NUCLEOTIDE SEQUENCE [LARGE SCALE GENOMIC DNA]</scope>
</reference>
<dbReference type="SMART" id="SM00409">
    <property type="entry name" value="IG"/>
    <property type="match status" value="3"/>
</dbReference>
<dbReference type="EMBL" id="LSMT01000519">
    <property type="protein sequence ID" value="PFX16781.1"/>
    <property type="molecule type" value="Genomic_DNA"/>
</dbReference>
<dbReference type="PROSITE" id="PS50011">
    <property type="entry name" value="PROTEIN_KINASE_DOM"/>
    <property type="match status" value="1"/>
</dbReference>
<evidence type="ECO:0000259" key="12">
    <source>
        <dbReference type="PROSITE" id="PS50835"/>
    </source>
</evidence>
<dbReference type="InterPro" id="IPR013783">
    <property type="entry name" value="Ig-like_fold"/>
</dbReference>
<feature type="transmembrane region" description="Helical" evidence="10">
    <location>
        <begin position="1120"/>
        <end position="1140"/>
    </location>
</feature>
<keyword evidence="7" id="KW-0393">Immunoglobulin domain</keyword>
<dbReference type="GO" id="GO:0004714">
    <property type="term" value="F:transmembrane receptor protein tyrosine kinase activity"/>
    <property type="evidence" value="ECO:0007669"/>
    <property type="project" value="TreeGrafter"/>
</dbReference>
<dbReference type="InterPro" id="IPR000719">
    <property type="entry name" value="Prot_kinase_dom"/>
</dbReference>
<dbReference type="PROSITE" id="PS00107">
    <property type="entry name" value="PROTEIN_KINASE_ATP"/>
    <property type="match status" value="1"/>
</dbReference>
<feature type="compositionally biased region" description="Pro residues" evidence="9">
    <location>
        <begin position="174"/>
        <end position="183"/>
    </location>
</feature>
<feature type="domain" description="Ig-like" evidence="12">
    <location>
        <begin position="1014"/>
        <end position="1089"/>
    </location>
</feature>
<dbReference type="GO" id="GO:0005524">
    <property type="term" value="F:ATP binding"/>
    <property type="evidence" value="ECO:0007669"/>
    <property type="project" value="UniProtKB-UniRule"/>
</dbReference>
<dbReference type="InterPro" id="IPR011009">
    <property type="entry name" value="Kinase-like_dom_sf"/>
</dbReference>
<proteinExistence type="predicted"/>
<evidence type="ECO:0000256" key="7">
    <source>
        <dbReference type="ARBA" id="ARBA00023319"/>
    </source>
</evidence>
<dbReference type="GO" id="GO:0043235">
    <property type="term" value="C:receptor complex"/>
    <property type="evidence" value="ECO:0007669"/>
    <property type="project" value="TreeGrafter"/>
</dbReference>
<evidence type="ECO:0000313" key="13">
    <source>
        <dbReference type="EMBL" id="PFX16781.1"/>
    </source>
</evidence>
<evidence type="ECO:0000256" key="3">
    <source>
        <dbReference type="ARBA" id="ARBA00022989"/>
    </source>
</evidence>
<keyword evidence="14" id="KW-1185">Reference proteome</keyword>
<evidence type="ECO:0000256" key="2">
    <source>
        <dbReference type="ARBA" id="ARBA00022692"/>
    </source>
</evidence>
<sequence length="1176" mass="130348">MSFTGSTQAIVYPRMISAPDKTTIAVIGKTVSLRWQYNSGDLKDDLYEVVFGIWKSPGFLKTKLVAVNSSGFSLTRSTYKSSVGWAGNLTSCMAVFELYNVKLEDSKTYGIVVEYGLQNTPLTGTVQLQVVSGLQARLRHTDPPKTATPQQRNVTAAVRSTDKRGSPATSEVPGTPPGIPKPPIEGGSKYSLEGPGLLETKLVAVNSSGFSSTRPSHESSVGWAGNLTSSIAVFELYNVQLEDGKVYGVVVEYGLRNTPLTDTVQLQVESRLQVGSIHTGPPITATPQQKNVTTAVGATNCFGPVSPLTSKVSEPNVSVPRKPSVAVARGVMLSAKITLIAVNHWFARLTVSGWDYSQLRSTLQVQLRALRSVYLHSKNEHCIFNSGLQSTQNYSTTTIKSSEPVVSMAPTSSGNKKRSDSTRMIVYVVLGTILGILLLALVIMGISIKFFRQGKQQTLQCDHPLLEPEENVLKNAKTMSNSQFSDQVRQDKALVPHSANIELVVQLSGRTLLLTTLQEQQSHQNERCKVAHYKIPRPVNLSVPSDSEEKVAQELPHINFRSHENRSTDNDLIDQSSGCTPLLTTFQEQQSHQYERCTDAFYKIPRYANSSLPCDSKGSVVLEGLHSNLCSQGDNCLTASYKTPGNPNSLLPSIFSGESPYMTVQSSNDWEVPCENLKLFDKIGGGEFGQVWRGEAKDVGHTQGWSEVAVKMLKKKCSVSDLQDLRYELSLLKKLQAEPHPNVIQLSGCLTKDVFRYGKREFRPPLVILEFVPHGNLLEFMKKTREETEDAPRKISTEQLCKFAYDIALGMAFISAQEGVEPLRWMAVESLERQVFSAKSDVWSYGIVLYEIFTLGEEPYAGMKGADVLKYVKDGRRLKRTSRVSQEWLPKIVSSPDNPLIGKGKGNATLSWKFELRPGEAWNTSIIEVVFGVWKYPGFLKKKLLVINKTGGQKIRENYEKKISCNFDMSLLQVEFTLHDLGKSDENEYGVQVEFGLSRAPLSDSVKLHLEDPPKINSPQQRNITVKNGDPLMIRCYASGFPTPNILWKKQRKIIGNQALYFNSIKKSDSGVYLCEAHNQAGKDNAEITVRVDDSDILEFPTTQRVPESHPGVSKATSPVWIICLVTISGVLTILVLITLTKMLCRSRRCCQTEIRYKKKIGLKGSYEPFSPITEL</sequence>